<dbReference type="OrthoDB" id="148089at2759"/>
<evidence type="ECO:0000256" key="1">
    <source>
        <dbReference type="SAM" id="Coils"/>
    </source>
</evidence>
<protein>
    <submittedName>
        <fullName evidence="3">Uncharacterized protein</fullName>
    </submittedName>
</protein>
<feature type="compositionally biased region" description="Low complexity" evidence="2">
    <location>
        <begin position="9"/>
        <end position="21"/>
    </location>
</feature>
<keyword evidence="4" id="KW-1185">Reference proteome</keyword>
<proteinExistence type="predicted"/>
<evidence type="ECO:0000313" key="4">
    <source>
        <dbReference type="Proteomes" id="UP000794436"/>
    </source>
</evidence>
<reference evidence="3" key="1">
    <citation type="submission" date="2019-03" db="EMBL/GenBank/DDBJ databases">
        <title>Long read genome sequence of the mycoparasitic Pythium oligandrum ATCC 38472 isolated from sugarbeet rhizosphere.</title>
        <authorList>
            <person name="Gaulin E."/>
        </authorList>
    </citation>
    <scope>NUCLEOTIDE SEQUENCE</scope>
    <source>
        <strain evidence="3">ATCC 38472_TT</strain>
    </source>
</reference>
<sequence>METTETNDALLPPLAPVLSPLSEEEKRARQRLHERRAYHRKLHRLQVLRNQVNQLEAEYQSLLDAKQLEEACAFVSELPEFGDGSTNEKAGVSDEYVEILRVKELLHKHNEAMRKALAEYDRCEKRMQRLLDKEADEDMPSPSSQLMPSTSKRFSIVVPSLRMPITWKQCNEIGQRTFAEVQRFVESPDFITTGASVFGWRDKRQYEGEHIKFLLTKTMLSITATDFSQRAWDVLSSPSVLPSLYSASITVQFFLIQHVDEDNVILLRVYSTPDGTRQVKSLFLVSKFEIATGYAIIYRSLDPSLILPYEVPPGVQEQWTEYNSWIIYERTGDQQQHCLVSFGGKILKSLAIGSDALELLFIAVRSENLMLGTHLRLGS</sequence>
<gene>
    <name evidence="3" type="ORF">Poli38472_013376</name>
</gene>
<accession>A0A8K1FFQ8</accession>
<dbReference type="Proteomes" id="UP000794436">
    <property type="component" value="Unassembled WGS sequence"/>
</dbReference>
<evidence type="ECO:0000256" key="2">
    <source>
        <dbReference type="SAM" id="MobiDB-lite"/>
    </source>
</evidence>
<keyword evidence="1" id="KW-0175">Coiled coil</keyword>
<evidence type="ECO:0000313" key="3">
    <source>
        <dbReference type="EMBL" id="TMW57902.1"/>
    </source>
</evidence>
<comment type="caution">
    <text evidence="3">The sequence shown here is derived from an EMBL/GenBank/DDBJ whole genome shotgun (WGS) entry which is preliminary data.</text>
</comment>
<feature type="coiled-coil region" evidence="1">
    <location>
        <begin position="106"/>
        <end position="133"/>
    </location>
</feature>
<feature type="coiled-coil region" evidence="1">
    <location>
        <begin position="38"/>
        <end position="65"/>
    </location>
</feature>
<name>A0A8K1FFQ8_PYTOL</name>
<feature type="region of interest" description="Disordered" evidence="2">
    <location>
        <begin position="1"/>
        <end position="25"/>
    </location>
</feature>
<organism evidence="3 4">
    <name type="scientific">Pythium oligandrum</name>
    <name type="common">Mycoparasitic fungus</name>
    <dbReference type="NCBI Taxonomy" id="41045"/>
    <lineage>
        <taxon>Eukaryota</taxon>
        <taxon>Sar</taxon>
        <taxon>Stramenopiles</taxon>
        <taxon>Oomycota</taxon>
        <taxon>Peronosporomycetes</taxon>
        <taxon>Pythiales</taxon>
        <taxon>Pythiaceae</taxon>
        <taxon>Pythium</taxon>
    </lineage>
</organism>
<dbReference type="AlphaFoldDB" id="A0A8K1FFQ8"/>
<dbReference type="EMBL" id="SPLM01000113">
    <property type="protein sequence ID" value="TMW57902.1"/>
    <property type="molecule type" value="Genomic_DNA"/>
</dbReference>